<dbReference type="VEuPathDB" id="TriTrypDB:TcBrA4_0114000"/>
<organism evidence="2 3">
    <name type="scientific">Trypanosoma cruzi</name>
    <dbReference type="NCBI Taxonomy" id="5693"/>
    <lineage>
        <taxon>Eukaryota</taxon>
        <taxon>Discoba</taxon>
        <taxon>Euglenozoa</taxon>
        <taxon>Kinetoplastea</taxon>
        <taxon>Metakinetoplastina</taxon>
        <taxon>Trypanosomatida</taxon>
        <taxon>Trypanosomatidae</taxon>
        <taxon>Trypanosoma</taxon>
        <taxon>Schizotrypanum</taxon>
    </lineage>
</organism>
<reference evidence="2 3" key="1">
    <citation type="journal article" date="2018" name="Microb. Genom.">
        <title>Expanding an expanded genome: long-read sequencing of Trypanosoma cruzi.</title>
        <authorList>
            <person name="Berna L."/>
            <person name="Rodriguez M."/>
            <person name="Chiribao M.L."/>
            <person name="Parodi-Talice A."/>
            <person name="Pita S."/>
            <person name="Rijo G."/>
            <person name="Alvarez-Valin F."/>
            <person name="Robello C."/>
        </authorList>
    </citation>
    <scope>NUCLEOTIDE SEQUENCE [LARGE SCALE GENOMIC DNA]</scope>
    <source>
        <strain evidence="2 3">TCC</strain>
    </source>
</reference>
<dbReference type="VEuPathDB" id="TriTrypDB:TcCL_Unassigned07121"/>
<dbReference type="Proteomes" id="UP000246078">
    <property type="component" value="Unassembled WGS sequence"/>
</dbReference>
<dbReference type="VEuPathDB" id="TriTrypDB:ECC02_000757"/>
<dbReference type="VEuPathDB" id="TriTrypDB:TCDM_06159"/>
<accession>A0A2V2W361</accession>
<dbReference type="VEuPathDB" id="TriTrypDB:C3747_190g3"/>
<dbReference type="VEuPathDB" id="TriTrypDB:TcG_04001"/>
<proteinExistence type="predicted"/>
<dbReference type="VEuPathDB" id="TriTrypDB:TCSYLVIO_010524"/>
<dbReference type="GO" id="GO:0036038">
    <property type="term" value="C:MKS complex"/>
    <property type="evidence" value="ECO:0007669"/>
    <property type="project" value="InterPro"/>
</dbReference>
<comment type="caution">
    <text evidence="2">The sequence shown here is derived from an EMBL/GenBank/DDBJ whole genome shotgun (WGS) entry which is preliminary data.</text>
</comment>
<dbReference type="EMBL" id="PRFC01000190">
    <property type="protein sequence ID" value="PWV02143.1"/>
    <property type="molecule type" value="Genomic_DNA"/>
</dbReference>
<protein>
    <submittedName>
        <fullName evidence="2">Uncharacterized protein</fullName>
    </submittedName>
</protein>
<dbReference type="InterPro" id="IPR019170">
    <property type="entry name" value="Meckelin"/>
</dbReference>
<dbReference type="AlphaFoldDB" id="A0A2V2W361"/>
<dbReference type="GO" id="GO:0060271">
    <property type="term" value="P:cilium assembly"/>
    <property type="evidence" value="ECO:0007669"/>
    <property type="project" value="InterPro"/>
</dbReference>
<evidence type="ECO:0000313" key="2">
    <source>
        <dbReference type="EMBL" id="PWV02143.1"/>
    </source>
</evidence>
<dbReference type="Pfam" id="PF09773">
    <property type="entry name" value="Meckelin"/>
    <property type="match status" value="1"/>
</dbReference>
<dbReference type="PANTHER" id="PTHR21274:SF0">
    <property type="entry name" value="MECKELIN"/>
    <property type="match status" value="1"/>
</dbReference>
<keyword evidence="1" id="KW-0732">Signal</keyword>
<evidence type="ECO:0000256" key="1">
    <source>
        <dbReference type="SAM" id="SignalP"/>
    </source>
</evidence>
<dbReference type="VEuPathDB" id="TriTrypDB:TcCLB.507811.90"/>
<dbReference type="VEuPathDB" id="TriTrypDB:C4B63_31g51"/>
<dbReference type="PANTHER" id="PTHR21274">
    <property type="entry name" value="MECKELIN"/>
    <property type="match status" value="1"/>
</dbReference>
<dbReference type="VEuPathDB" id="TriTrypDB:BCY84_10596"/>
<name>A0A2V2W361_TRYCR</name>
<sequence>MMWIHCLASCIFRSAISALPTADCRHCLTAIIPDTYTSDDGVLLATTNITAAGDPMTFLVAVYDWRGNLKGLRHVSEVLNLCCISDADMSSFFKVGSNRRLRCFFDWYKLLQDAGPTYFFELFNEGFHEHIPPCAGPCCDGLHHWQHPSPKPTRWDVTACHGNWLPTTILPV</sequence>
<gene>
    <name evidence="2" type="ORF">C3747_190g3</name>
</gene>
<dbReference type="VEuPathDB" id="TriTrypDB:TcCLB.511649.110"/>
<dbReference type="VEuPathDB" id="TriTrypDB:Tc_MARK_8891"/>
<feature type="signal peptide" evidence="1">
    <location>
        <begin position="1"/>
        <end position="18"/>
    </location>
</feature>
<feature type="chain" id="PRO_5016139351" evidence="1">
    <location>
        <begin position="19"/>
        <end position="172"/>
    </location>
</feature>
<evidence type="ECO:0000313" key="3">
    <source>
        <dbReference type="Proteomes" id="UP000246078"/>
    </source>
</evidence>
<dbReference type="VEuPathDB" id="TriTrypDB:TcYC6_0066310"/>